<feature type="transmembrane region" description="Helical" evidence="5">
    <location>
        <begin position="101"/>
        <end position="128"/>
    </location>
</feature>
<feature type="transmembrane region" description="Helical" evidence="5">
    <location>
        <begin position="7"/>
        <end position="30"/>
    </location>
</feature>
<evidence type="ECO:0000256" key="2">
    <source>
        <dbReference type="ARBA" id="ARBA00022692"/>
    </source>
</evidence>
<evidence type="ECO:0000313" key="6">
    <source>
        <dbReference type="Proteomes" id="UP000035681"/>
    </source>
</evidence>
<evidence type="ECO:0000313" key="7">
    <source>
        <dbReference type="WBParaSite" id="SSTP_0000488900.1"/>
    </source>
</evidence>
<evidence type="ECO:0000256" key="5">
    <source>
        <dbReference type="SAM" id="Phobius"/>
    </source>
</evidence>
<accession>A0A0K0E5V5</accession>
<keyword evidence="3 5" id="KW-1133">Transmembrane helix</keyword>
<evidence type="ECO:0000256" key="1">
    <source>
        <dbReference type="ARBA" id="ARBA00004141"/>
    </source>
</evidence>
<feature type="transmembrane region" description="Helical" evidence="5">
    <location>
        <begin position="135"/>
        <end position="155"/>
    </location>
</feature>
<feature type="transmembrane region" description="Helical" evidence="5">
    <location>
        <begin position="175"/>
        <end position="204"/>
    </location>
</feature>
<dbReference type="Gene3D" id="1.20.140.150">
    <property type="match status" value="1"/>
</dbReference>
<evidence type="ECO:0000256" key="3">
    <source>
        <dbReference type="ARBA" id="ARBA00022989"/>
    </source>
</evidence>
<evidence type="ECO:0000256" key="4">
    <source>
        <dbReference type="ARBA" id="ARBA00023136"/>
    </source>
</evidence>
<organism evidence="7">
    <name type="scientific">Strongyloides stercoralis</name>
    <name type="common">Threadworm</name>
    <dbReference type="NCBI Taxonomy" id="6248"/>
    <lineage>
        <taxon>Eukaryota</taxon>
        <taxon>Metazoa</taxon>
        <taxon>Ecdysozoa</taxon>
        <taxon>Nematoda</taxon>
        <taxon>Chromadorea</taxon>
        <taxon>Rhabditida</taxon>
        <taxon>Tylenchina</taxon>
        <taxon>Panagrolaimomorpha</taxon>
        <taxon>Strongyloidoidea</taxon>
        <taxon>Strongyloididae</taxon>
        <taxon>Strongyloides</taxon>
    </lineage>
</organism>
<protein>
    <submittedName>
        <fullName evidence="7 8">Clc-like protein</fullName>
    </submittedName>
</protein>
<keyword evidence="2 5" id="KW-0812">Transmembrane</keyword>
<keyword evidence="4 5" id="KW-0472">Membrane</keyword>
<reference evidence="7" key="1">
    <citation type="submission" date="2015-08" db="UniProtKB">
        <authorList>
            <consortium name="WormBaseParasite"/>
        </authorList>
    </citation>
    <scope>IDENTIFICATION</scope>
</reference>
<dbReference type="PANTHER" id="PTHR10671">
    <property type="entry name" value="EPITHELIAL MEMBRANE PROTEIN-RELATED"/>
    <property type="match status" value="1"/>
</dbReference>
<keyword evidence="6" id="KW-1185">Reference proteome</keyword>
<sequence length="223" mass="25211">MCKIFIGIITSILTILGITLMSIAIITPAWQVVTLTDLHVIHEHGLWLDCSSTNPTFGDIFSSDHKCTNKFINFEFSKNYNEIKLDNGDANSHKLHKWHQVMLILFGSSIIFAVIGQTFLFCAFCFPISGVVANLFLLISFLTASMAMIIFHIYTNKTEFRFISVMLNVYEQKTGYSSVIGLFAVLILMIAFLTSIILSVFIFIQDRNKHNISKTFPKFSTSV</sequence>
<dbReference type="WBParaSite" id="SSTP_0000488900.1">
    <property type="protein sequence ID" value="SSTP_0000488900.1"/>
    <property type="gene ID" value="SSTP_0000488900"/>
</dbReference>
<dbReference type="Pfam" id="PF07062">
    <property type="entry name" value="Clc-like"/>
    <property type="match status" value="1"/>
</dbReference>
<proteinExistence type="predicted"/>
<dbReference type="Proteomes" id="UP000035681">
    <property type="component" value="Unplaced"/>
</dbReference>
<evidence type="ECO:0000313" key="8">
    <source>
        <dbReference type="WBParaSite" id="TCONS_00012589.p1"/>
    </source>
</evidence>
<dbReference type="InterPro" id="IPR050579">
    <property type="entry name" value="PMP-22/EMP/MP20-like"/>
</dbReference>
<dbReference type="AlphaFoldDB" id="A0A0K0E5V5"/>
<dbReference type="PANTHER" id="PTHR10671:SF51">
    <property type="entry name" value="CLC-LIKE PROTEIN"/>
    <property type="match status" value="1"/>
</dbReference>
<comment type="subcellular location">
    <subcellularLocation>
        <location evidence="1">Membrane</location>
        <topology evidence="1">Multi-pass membrane protein</topology>
    </subcellularLocation>
</comment>
<dbReference type="GO" id="GO:0005886">
    <property type="term" value="C:plasma membrane"/>
    <property type="evidence" value="ECO:0007669"/>
    <property type="project" value="TreeGrafter"/>
</dbReference>
<name>A0A0K0E5V5_STRER</name>
<dbReference type="InterPro" id="IPR010761">
    <property type="entry name" value="Clc_prot-like"/>
</dbReference>
<dbReference type="WBParaSite" id="TCONS_00012589.p1">
    <property type="protein sequence ID" value="TCONS_00012589.p1"/>
    <property type="gene ID" value="XLOC_008248"/>
</dbReference>